<organism evidence="2 3">
    <name type="scientific">Solanum verrucosum</name>
    <dbReference type="NCBI Taxonomy" id="315347"/>
    <lineage>
        <taxon>Eukaryota</taxon>
        <taxon>Viridiplantae</taxon>
        <taxon>Streptophyta</taxon>
        <taxon>Embryophyta</taxon>
        <taxon>Tracheophyta</taxon>
        <taxon>Spermatophyta</taxon>
        <taxon>Magnoliopsida</taxon>
        <taxon>eudicotyledons</taxon>
        <taxon>Gunneridae</taxon>
        <taxon>Pentapetalae</taxon>
        <taxon>asterids</taxon>
        <taxon>lamiids</taxon>
        <taxon>Solanales</taxon>
        <taxon>Solanaceae</taxon>
        <taxon>Solanoideae</taxon>
        <taxon>Solaneae</taxon>
        <taxon>Solanum</taxon>
    </lineage>
</organism>
<accession>A0AAF0QS80</accession>
<dbReference type="EMBL" id="CP133616">
    <property type="protein sequence ID" value="WMV29309.1"/>
    <property type="molecule type" value="Genomic_DNA"/>
</dbReference>
<dbReference type="InterPro" id="IPR015655">
    <property type="entry name" value="PP2C"/>
</dbReference>
<feature type="non-terminal residue" evidence="2">
    <location>
        <position position="1"/>
    </location>
</feature>
<proteinExistence type="predicted"/>
<evidence type="ECO:0000313" key="3">
    <source>
        <dbReference type="Proteomes" id="UP001234989"/>
    </source>
</evidence>
<evidence type="ECO:0000313" key="2">
    <source>
        <dbReference type="EMBL" id="WMV29309.1"/>
    </source>
</evidence>
<dbReference type="Proteomes" id="UP001234989">
    <property type="component" value="Chromosome 5"/>
</dbReference>
<keyword evidence="3" id="KW-1185">Reference proteome</keyword>
<dbReference type="GO" id="GO:0004722">
    <property type="term" value="F:protein serine/threonine phosphatase activity"/>
    <property type="evidence" value="ECO:0007669"/>
    <property type="project" value="InterPro"/>
</dbReference>
<name>A0AAF0QS80_SOLVR</name>
<protein>
    <recommendedName>
        <fullName evidence="1">PPM-type phosphatase domain-containing protein</fullName>
    </recommendedName>
</protein>
<dbReference type="PANTHER" id="PTHR47992">
    <property type="entry name" value="PROTEIN PHOSPHATASE"/>
    <property type="match status" value="1"/>
</dbReference>
<dbReference type="SUPFAM" id="SSF81606">
    <property type="entry name" value="PP2C-like"/>
    <property type="match status" value="1"/>
</dbReference>
<dbReference type="InterPro" id="IPR001932">
    <property type="entry name" value="PPM-type_phosphatase-like_dom"/>
</dbReference>
<dbReference type="InterPro" id="IPR036457">
    <property type="entry name" value="PPM-type-like_dom_sf"/>
</dbReference>
<dbReference type="Gene3D" id="3.60.40.10">
    <property type="entry name" value="PPM-type phosphatase domain"/>
    <property type="match status" value="1"/>
</dbReference>
<gene>
    <name evidence="2" type="ORF">MTR67_022694</name>
</gene>
<dbReference type="Pfam" id="PF00481">
    <property type="entry name" value="PP2C"/>
    <property type="match status" value="1"/>
</dbReference>
<dbReference type="AlphaFoldDB" id="A0AAF0QS80"/>
<feature type="domain" description="PPM-type phosphatase" evidence="1">
    <location>
        <begin position="7"/>
        <end position="68"/>
    </location>
</feature>
<reference evidence="2" key="1">
    <citation type="submission" date="2023-08" db="EMBL/GenBank/DDBJ databases">
        <title>A de novo genome assembly of Solanum verrucosum Schlechtendal, a Mexican diploid species geographically isolated from the other diploid A-genome species in potato relatives.</title>
        <authorList>
            <person name="Hosaka K."/>
        </authorList>
    </citation>
    <scope>NUCLEOTIDE SEQUENCE</scope>
    <source>
        <tissue evidence="2">Young leaves</tissue>
    </source>
</reference>
<sequence>VSKSKLEITFVKRKVDDECFILASDGLWDVVSSEMTCWVARVCLQGGAIFFPQSASETTLRTQISMGRNTHDNISIIRVDLMRNWEANVCTMGFFLLPDFLSNQLQ</sequence>
<evidence type="ECO:0000259" key="1">
    <source>
        <dbReference type="Pfam" id="PF00481"/>
    </source>
</evidence>